<name>A0A4C1SLW5_EUMVA</name>
<keyword evidence="3" id="KW-1185">Reference proteome</keyword>
<dbReference type="AlphaFoldDB" id="A0A4C1SLW5"/>
<proteinExistence type="predicted"/>
<gene>
    <name evidence="2" type="ORF">EVAR_85397_1</name>
</gene>
<dbReference type="Proteomes" id="UP000299102">
    <property type="component" value="Unassembled WGS sequence"/>
</dbReference>
<evidence type="ECO:0000313" key="2">
    <source>
        <dbReference type="EMBL" id="GBP02297.1"/>
    </source>
</evidence>
<feature type="compositionally biased region" description="Basic and acidic residues" evidence="1">
    <location>
        <begin position="91"/>
        <end position="101"/>
    </location>
</feature>
<organism evidence="2 3">
    <name type="scientific">Eumeta variegata</name>
    <name type="common">Bagworm moth</name>
    <name type="synonym">Eumeta japonica</name>
    <dbReference type="NCBI Taxonomy" id="151549"/>
    <lineage>
        <taxon>Eukaryota</taxon>
        <taxon>Metazoa</taxon>
        <taxon>Ecdysozoa</taxon>
        <taxon>Arthropoda</taxon>
        <taxon>Hexapoda</taxon>
        <taxon>Insecta</taxon>
        <taxon>Pterygota</taxon>
        <taxon>Neoptera</taxon>
        <taxon>Endopterygota</taxon>
        <taxon>Lepidoptera</taxon>
        <taxon>Glossata</taxon>
        <taxon>Ditrysia</taxon>
        <taxon>Tineoidea</taxon>
        <taxon>Psychidae</taxon>
        <taxon>Oiketicinae</taxon>
        <taxon>Eumeta</taxon>
    </lineage>
</organism>
<dbReference type="EMBL" id="BGZK01003532">
    <property type="protein sequence ID" value="GBP02297.1"/>
    <property type="molecule type" value="Genomic_DNA"/>
</dbReference>
<comment type="caution">
    <text evidence="2">The sequence shown here is derived from an EMBL/GenBank/DDBJ whole genome shotgun (WGS) entry which is preliminary data.</text>
</comment>
<sequence>MDIDKQYVSRDYVHYPSDESEVIISSDSKGEDPSAGPKPKARAHERADNQALFSGTRVPMLFAGGPKQPGPSPSPATPGSTLRPPGAIRVKKPEQTDNDSKRLKAKTIVVDDDDVPLLHMGAKLYFLWKKKNSRNSRQCELKTSQFRMREIQKTKD</sequence>
<feature type="region of interest" description="Disordered" evidence="1">
    <location>
        <begin position="17"/>
        <end position="101"/>
    </location>
</feature>
<evidence type="ECO:0000256" key="1">
    <source>
        <dbReference type="SAM" id="MobiDB-lite"/>
    </source>
</evidence>
<evidence type="ECO:0000313" key="3">
    <source>
        <dbReference type="Proteomes" id="UP000299102"/>
    </source>
</evidence>
<protein>
    <submittedName>
        <fullName evidence="2">Uncharacterized protein</fullName>
    </submittedName>
</protein>
<reference evidence="2 3" key="1">
    <citation type="journal article" date="2019" name="Commun. Biol.">
        <title>The bagworm genome reveals a unique fibroin gene that provides high tensile strength.</title>
        <authorList>
            <person name="Kono N."/>
            <person name="Nakamura H."/>
            <person name="Ohtoshi R."/>
            <person name="Tomita M."/>
            <person name="Numata K."/>
            <person name="Arakawa K."/>
        </authorList>
    </citation>
    <scope>NUCLEOTIDE SEQUENCE [LARGE SCALE GENOMIC DNA]</scope>
</reference>
<accession>A0A4C1SLW5</accession>